<dbReference type="GO" id="GO:0042593">
    <property type="term" value="P:glucose homeostasis"/>
    <property type="evidence" value="ECO:0007669"/>
    <property type="project" value="TreeGrafter"/>
</dbReference>
<dbReference type="PANTHER" id="PTHR46435">
    <property type="entry name" value="E3 UBIQUITIN-PROTEIN LIGASE HECTD4-RELATED"/>
    <property type="match status" value="1"/>
</dbReference>
<feature type="region of interest" description="Disordered" evidence="4">
    <location>
        <begin position="119"/>
        <end position="150"/>
    </location>
</feature>
<dbReference type="GeneTree" id="ENSGT00910000144226"/>
<keyword evidence="7" id="KW-1185">Reference proteome</keyword>
<dbReference type="InterPro" id="IPR000569">
    <property type="entry name" value="HECT_dom"/>
</dbReference>
<dbReference type="Gene3D" id="3.90.1750.10">
    <property type="entry name" value="Hect, E3 ligase catalytic domains"/>
    <property type="match status" value="1"/>
</dbReference>
<reference evidence="6" key="2">
    <citation type="submission" date="2025-09" db="UniProtKB">
        <authorList>
            <consortium name="Ensembl"/>
        </authorList>
    </citation>
    <scope>IDENTIFICATION</scope>
</reference>
<evidence type="ECO:0000259" key="5">
    <source>
        <dbReference type="PROSITE" id="PS50237"/>
    </source>
</evidence>
<dbReference type="SMART" id="SM00119">
    <property type="entry name" value="HECTc"/>
    <property type="match status" value="1"/>
</dbReference>
<feature type="region of interest" description="Disordered" evidence="4">
    <location>
        <begin position="279"/>
        <end position="351"/>
    </location>
</feature>
<feature type="active site" description="Glycyl thioester intermediate" evidence="3">
    <location>
        <position position="1396"/>
    </location>
</feature>
<feature type="region of interest" description="Disordered" evidence="4">
    <location>
        <begin position="654"/>
        <end position="695"/>
    </location>
</feature>
<protein>
    <recommendedName>
        <fullName evidence="5">HECT domain-containing protein</fullName>
    </recommendedName>
</protein>
<dbReference type="Gene3D" id="3.30.2160.10">
    <property type="entry name" value="Hect, E3 ligase catalytic domain"/>
    <property type="match status" value="1"/>
</dbReference>
<dbReference type="Gene3D" id="3.30.2410.10">
    <property type="entry name" value="Hect, E3 ligase catalytic domain"/>
    <property type="match status" value="1"/>
</dbReference>
<proteinExistence type="predicted"/>
<dbReference type="Pfam" id="PF00632">
    <property type="entry name" value="HECT"/>
    <property type="match status" value="1"/>
</dbReference>
<keyword evidence="1" id="KW-0808">Transferase</keyword>
<dbReference type="PANTHER" id="PTHR46435:SF1">
    <property type="entry name" value="E3 UBIQUITIN-PROTEIN LIGASE HECTD4-RELATED"/>
    <property type="match status" value="1"/>
</dbReference>
<accession>A0A8C4PXW2</accession>
<keyword evidence="2 3" id="KW-0833">Ubl conjugation pathway</keyword>
<evidence type="ECO:0000256" key="1">
    <source>
        <dbReference type="ARBA" id="ARBA00022679"/>
    </source>
</evidence>
<evidence type="ECO:0000256" key="4">
    <source>
        <dbReference type="SAM" id="MobiDB-lite"/>
    </source>
</evidence>
<dbReference type="GO" id="GO:0004842">
    <property type="term" value="F:ubiquitin-protein transferase activity"/>
    <property type="evidence" value="ECO:0007669"/>
    <property type="project" value="InterPro"/>
</dbReference>
<feature type="domain" description="HECT" evidence="5">
    <location>
        <begin position="1059"/>
        <end position="1428"/>
    </location>
</feature>
<evidence type="ECO:0000313" key="6">
    <source>
        <dbReference type="Ensembl" id="ENSEBUP00000003698.1"/>
    </source>
</evidence>
<evidence type="ECO:0000313" key="7">
    <source>
        <dbReference type="Proteomes" id="UP000694388"/>
    </source>
</evidence>
<dbReference type="PROSITE" id="PS50237">
    <property type="entry name" value="HECT"/>
    <property type="match status" value="1"/>
</dbReference>
<feature type="compositionally biased region" description="Polar residues" evidence="4">
    <location>
        <begin position="299"/>
        <end position="310"/>
    </location>
</feature>
<feature type="compositionally biased region" description="Basic and acidic residues" evidence="4">
    <location>
        <begin position="684"/>
        <end position="695"/>
    </location>
</feature>
<reference evidence="6" key="1">
    <citation type="submission" date="2025-08" db="UniProtKB">
        <authorList>
            <consortium name="Ensembl"/>
        </authorList>
    </citation>
    <scope>IDENTIFICATION</scope>
</reference>
<dbReference type="InterPro" id="IPR043366">
    <property type="entry name" value="HECTD4"/>
</dbReference>
<dbReference type="InterPro" id="IPR035983">
    <property type="entry name" value="Hect_E3_ubiquitin_ligase"/>
</dbReference>
<dbReference type="Ensembl" id="ENSEBUT00000004083.1">
    <property type="protein sequence ID" value="ENSEBUP00000003698.1"/>
    <property type="gene ID" value="ENSEBUG00000002660.1"/>
</dbReference>
<name>A0A8C4PXW2_EPTBU</name>
<feature type="compositionally biased region" description="Low complexity" evidence="4">
    <location>
        <begin position="325"/>
        <end position="351"/>
    </location>
</feature>
<dbReference type="Proteomes" id="UP000694388">
    <property type="component" value="Unplaced"/>
</dbReference>
<evidence type="ECO:0000256" key="3">
    <source>
        <dbReference type="PROSITE-ProRule" id="PRU00104"/>
    </source>
</evidence>
<sequence length="1428" mass="157147">MAEIIRRSFPSPACVMLSPLPNSLCGLLASLCNELGNFSDILHCFPVYARALFEVCEASIEAEALSSSTASCSSDSISSHLTSSRFFSLCVSGSCLISCTPPYIPSSCSPSPYVPSFASSHSRRRRSRPNTDHDISPPFAPPTSSTSTSVSASSSAFSGASSSEMMSKSPAWLSKAATLVAFFRSLSEGLQPCGQHDLEMYLKAWKETCNVTFHARLLIVRLPPCCASPEDLAQMLERVCEGHGGLAAPIWMSEIPWREANVKKSEYFFPHVIPKLHPQISTPANNDPINMPPPDPQNVTSASLPVSLTPSKFAPRAPSEDFSLDSDSIPSSPSSPATSSPTHPADSLPDSLLTTSLTSGYSTVTATTSTSFATSSVDSSSSVERCWSSFTATPNASDDHNGKHDKSRMSWEAVLEVRVLANVPALAEALPSHPELLGLLKINENEWERQKTRLDGEGICAEDIDNNSDESDETHGAGARKQKVERVAFKRGIQVYHVPADLSDPPTLPSSSHLDKYLKSKLLKGSELSRDAQDAFTQIFMTGAFGNGCKKMTVKSERLGVKYENLLVKNTSCEIKVESCGDVEDDQLALRSRKLMAKCSYNGEELSLKKEQLLELSDSNLVSLFLAAVKPPGNSLEDYVSQLLQEFGVGFPQTHPSISPSSSPSPSPSPSSALPCVSPKYRSRIQDKDDKQRARYQDQELNLQLTTLDLNFKHCVQAHEREEMLQTQVKDSGYLHAVQTLNAELNHQFRVDNQSSKIETQELQAEMKDSTSHLNGTSQPTGCNQGSKLPAQMKDAESKHSTSFNACHKQPPHSPSSELWLTLPQFLQAVSCLASSQPRNTSLGLASCGFDTQLGLRRVLWHVVAPETDMETQSSTKKEQTLTLRRDVAVVILVERLSRRLKVPASRLHAHDLTPEPGELEEPCLTSLHDVPLSWLGFRFAILRQLNSDLLSFVLTHTDLALRPGLSHSLAAVFRKGKDLLFYESKAELLFKELDETACRGDGRLFEDVRSPEILLHPLEHTTGRGLLRAASVQLMDIPSRSLLVPVARGSDPVYPFLVRYTGEHVQGNSGSFRQFLWQVCKEVQSSALPLLFSCPSSSAGLNKDCFILTPGKMTFQEEQLLHTLGLLVGCALRADLPLPLQFLTPTWRAILFDEKETNKDEEEMDLREADISTYNLLRSIEEVETEDELQSLCAGLPFWSARGNPISQTSTASPLAHFPSFMFPSLTRELVELEPGGAERPLTLSSRRVFIDGVHRLRSKELHSQERVHCFRAGLGSVCPLSPLSLLTHAQLQLTICGEPFIDIGMLQNHTIYQADVTPSDNHVILFWDALRSFSPEERSRFLQFASNMERLPASCPCLREGPDTPHVPPYPMKIAPADNQTGSPDSRYVRAETCLFLVKLPAYSSLSVMAAKLRFAMLHRQDPLSG</sequence>
<organism evidence="6 7">
    <name type="scientific">Eptatretus burgeri</name>
    <name type="common">Inshore hagfish</name>
    <dbReference type="NCBI Taxonomy" id="7764"/>
    <lineage>
        <taxon>Eukaryota</taxon>
        <taxon>Metazoa</taxon>
        <taxon>Chordata</taxon>
        <taxon>Craniata</taxon>
        <taxon>Vertebrata</taxon>
        <taxon>Cyclostomata</taxon>
        <taxon>Myxini</taxon>
        <taxon>Myxiniformes</taxon>
        <taxon>Myxinidae</taxon>
        <taxon>Eptatretinae</taxon>
        <taxon>Eptatretus</taxon>
    </lineage>
</organism>
<evidence type="ECO:0000256" key="2">
    <source>
        <dbReference type="ARBA" id="ARBA00022786"/>
    </source>
</evidence>
<dbReference type="SUPFAM" id="SSF56204">
    <property type="entry name" value="Hect, E3 ligase catalytic domain"/>
    <property type="match status" value="1"/>
</dbReference>